<dbReference type="OrthoDB" id="9801651at2"/>
<feature type="region of interest" description="Disordered" evidence="6">
    <location>
        <begin position="126"/>
        <end position="147"/>
    </location>
</feature>
<dbReference type="InterPro" id="IPR036097">
    <property type="entry name" value="HisK_dim/P_sf"/>
</dbReference>
<dbReference type="InterPro" id="IPR035965">
    <property type="entry name" value="PAS-like_dom_sf"/>
</dbReference>
<dbReference type="SUPFAM" id="SSF55785">
    <property type="entry name" value="PYP-like sensor domain (PAS domain)"/>
    <property type="match status" value="1"/>
</dbReference>
<dbReference type="AlphaFoldDB" id="A0A1W6MV59"/>
<dbReference type="PRINTS" id="PR00344">
    <property type="entry name" value="BCTRLSENSOR"/>
</dbReference>
<dbReference type="Pfam" id="PF00512">
    <property type="entry name" value="HisKA"/>
    <property type="match status" value="1"/>
</dbReference>
<feature type="domain" description="Histidine kinase" evidence="7">
    <location>
        <begin position="629"/>
        <end position="848"/>
    </location>
</feature>
<evidence type="ECO:0000256" key="1">
    <source>
        <dbReference type="ARBA" id="ARBA00000085"/>
    </source>
</evidence>
<protein>
    <recommendedName>
        <fullName evidence="2">histidine kinase</fullName>
        <ecNumber evidence="2">2.7.13.3</ecNumber>
    </recommendedName>
</protein>
<proteinExistence type="predicted"/>
<dbReference type="KEGG" id="mbry:B1812_10720"/>
<dbReference type="CDD" id="cd00082">
    <property type="entry name" value="HisKA"/>
    <property type="match status" value="1"/>
</dbReference>
<dbReference type="SMART" id="SM00091">
    <property type="entry name" value="PAS"/>
    <property type="match status" value="2"/>
</dbReference>
<dbReference type="SMART" id="SM00388">
    <property type="entry name" value="HisKA"/>
    <property type="match status" value="1"/>
</dbReference>
<evidence type="ECO:0000256" key="3">
    <source>
        <dbReference type="ARBA" id="ARBA00022553"/>
    </source>
</evidence>
<dbReference type="InterPro" id="IPR003594">
    <property type="entry name" value="HATPase_dom"/>
</dbReference>
<evidence type="ECO:0000256" key="4">
    <source>
        <dbReference type="ARBA" id="ARBA00022679"/>
    </source>
</evidence>
<dbReference type="STRING" id="655015.B1812_10720"/>
<organism evidence="9 10">
    <name type="scientific">Methylocystis bryophila</name>
    <dbReference type="NCBI Taxonomy" id="655015"/>
    <lineage>
        <taxon>Bacteria</taxon>
        <taxon>Pseudomonadati</taxon>
        <taxon>Pseudomonadota</taxon>
        <taxon>Alphaproteobacteria</taxon>
        <taxon>Hyphomicrobiales</taxon>
        <taxon>Methylocystaceae</taxon>
        <taxon>Methylocystis</taxon>
    </lineage>
</organism>
<dbReference type="Pfam" id="PF13188">
    <property type="entry name" value="PAS_8"/>
    <property type="match status" value="1"/>
</dbReference>
<feature type="domain" description="PAS" evidence="8">
    <location>
        <begin position="490"/>
        <end position="532"/>
    </location>
</feature>
<dbReference type="InterPro" id="IPR000014">
    <property type="entry name" value="PAS"/>
</dbReference>
<name>A0A1W6MV59_9HYPH</name>
<dbReference type="InterPro" id="IPR003661">
    <property type="entry name" value="HisK_dim/P_dom"/>
</dbReference>
<dbReference type="InterPro" id="IPR005467">
    <property type="entry name" value="His_kinase_dom"/>
</dbReference>
<comment type="catalytic activity">
    <reaction evidence="1">
        <text>ATP + protein L-histidine = ADP + protein N-phospho-L-histidine.</text>
        <dbReference type="EC" id="2.7.13.3"/>
    </reaction>
</comment>
<keyword evidence="5" id="KW-0418">Kinase</keyword>
<dbReference type="SUPFAM" id="SSF55874">
    <property type="entry name" value="ATPase domain of HSP90 chaperone/DNA topoisomerase II/histidine kinase"/>
    <property type="match status" value="1"/>
</dbReference>
<sequence>MVEEERQAAAALIAADPAFAALEASGAPIVAFVGGPVRIVYRNEAALAALGDHVDASGLLGEEEGASRLEALIESARHSAAPRLERAPIELRDGPRAVTILCRRLEQAPRDPLFVLAALGLRSEPPATNVAPKGSERAASPSSTADDANEVRAALAARYGQSAPRFLWKTDAEGVFIETSPILSEVVGAKYAALCGRSVEDVARALDLGPAFGEALASRRSWSGIRVDWPIEKPDCKAPTFLGGMPIFDEARSFLGFQGFGLLRLDEAETRNPPPIEEQAPPPAAPVATAHREPAIDNVVALRPSGAPHRETSDRLSASERDAFEEIGRALGDAPPTPALGSARGLIDQVAKALGQSRAPAVDREESLRHEAKLLGLLPFGVIVARGSEPLYANRALLDELGYADLAALAADGGLARIFTGRPPLGGQVTEVELRAQDNAPIDVEAHLQTIDWEGAPATLISLRRQSSRKASEDARLRAKDAEIAGLGARLALLDASFEQSPAPAALIANDGRVERANSAFAKLFGKTPDEICAQELAPLVGEDECHRTRARLLGLSLGEAFESAACVDLIRLRDPTGTLWRLTARRLGARHIFCAATSEAPRELMSEAQEARAEAERASAAKTAFLARISHEIRTPISAIMGFAEVMMEERLGPLGSERYKEYLKDVHSSGAHVLSLVNDLLDLSKIEAGKMQLAVERLDANAVIEECVSIMQNEANRERVIMRLSLAPRLPRIVADERSLRQILLNLLSNAIKFNEPGGQVIVSSASADDGHVLLRVKDTGIGMSNDEIALALEPFRQVPSTRPSHGTGLGLPVTKALIEANRASFLIQSRKNEGTLIEIAFPAAAAAAAAE</sequence>
<dbReference type="EC" id="2.7.13.3" evidence="2"/>
<reference evidence="9 10" key="1">
    <citation type="submission" date="2017-02" db="EMBL/GenBank/DDBJ databases">
        <authorList>
            <person name="Peterson S.W."/>
        </authorList>
    </citation>
    <scope>NUCLEOTIDE SEQUENCE [LARGE SCALE GENOMIC DNA]</scope>
    <source>
        <strain evidence="9 10">S285</strain>
    </source>
</reference>
<dbReference type="SMART" id="SM00387">
    <property type="entry name" value="HATPase_c"/>
    <property type="match status" value="1"/>
</dbReference>
<accession>A0A1W6MV59</accession>
<dbReference type="Pfam" id="PF02518">
    <property type="entry name" value="HATPase_c"/>
    <property type="match status" value="1"/>
</dbReference>
<dbReference type="Pfam" id="PF08448">
    <property type="entry name" value="PAS_4"/>
    <property type="match status" value="1"/>
</dbReference>
<gene>
    <name evidence="9" type="ORF">B1812_10720</name>
</gene>
<dbReference type="PROSITE" id="PS50112">
    <property type="entry name" value="PAS"/>
    <property type="match status" value="1"/>
</dbReference>
<dbReference type="Gene3D" id="1.10.287.130">
    <property type="match status" value="1"/>
</dbReference>
<evidence type="ECO:0000259" key="7">
    <source>
        <dbReference type="PROSITE" id="PS50109"/>
    </source>
</evidence>
<dbReference type="GO" id="GO:0000155">
    <property type="term" value="F:phosphorelay sensor kinase activity"/>
    <property type="evidence" value="ECO:0007669"/>
    <property type="project" value="InterPro"/>
</dbReference>
<dbReference type="InterPro" id="IPR036890">
    <property type="entry name" value="HATPase_C_sf"/>
</dbReference>
<dbReference type="EMBL" id="CP019948">
    <property type="protein sequence ID" value="ARN81465.1"/>
    <property type="molecule type" value="Genomic_DNA"/>
</dbReference>
<keyword evidence="10" id="KW-1185">Reference proteome</keyword>
<dbReference type="Gene3D" id="3.30.450.20">
    <property type="entry name" value="PAS domain"/>
    <property type="match status" value="1"/>
</dbReference>
<dbReference type="SUPFAM" id="SSF47384">
    <property type="entry name" value="Homodimeric domain of signal transducing histidine kinase"/>
    <property type="match status" value="1"/>
</dbReference>
<evidence type="ECO:0000259" key="8">
    <source>
        <dbReference type="PROSITE" id="PS50112"/>
    </source>
</evidence>
<dbReference type="PANTHER" id="PTHR43047">
    <property type="entry name" value="TWO-COMPONENT HISTIDINE PROTEIN KINASE"/>
    <property type="match status" value="1"/>
</dbReference>
<evidence type="ECO:0000313" key="9">
    <source>
        <dbReference type="EMBL" id="ARN81465.1"/>
    </source>
</evidence>
<evidence type="ECO:0000256" key="6">
    <source>
        <dbReference type="SAM" id="MobiDB-lite"/>
    </source>
</evidence>
<dbReference type="GO" id="GO:0005886">
    <property type="term" value="C:plasma membrane"/>
    <property type="evidence" value="ECO:0007669"/>
    <property type="project" value="TreeGrafter"/>
</dbReference>
<dbReference type="PROSITE" id="PS50109">
    <property type="entry name" value="HIS_KIN"/>
    <property type="match status" value="1"/>
</dbReference>
<evidence type="ECO:0000256" key="2">
    <source>
        <dbReference type="ARBA" id="ARBA00012438"/>
    </source>
</evidence>
<evidence type="ECO:0000313" key="10">
    <source>
        <dbReference type="Proteomes" id="UP000193978"/>
    </source>
</evidence>
<dbReference type="InterPro" id="IPR004358">
    <property type="entry name" value="Sig_transdc_His_kin-like_C"/>
</dbReference>
<dbReference type="Proteomes" id="UP000193978">
    <property type="component" value="Chromosome"/>
</dbReference>
<dbReference type="PANTHER" id="PTHR43047:SF72">
    <property type="entry name" value="OSMOSENSING HISTIDINE PROTEIN KINASE SLN1"/>
    <property type="match status" value="1"/>
</dbReference>
<keyword evidence="4" id="KW-0808">Transferase</keyword>
<dbReference type="RefSeq" id="WP_085771574.1">
    <property type="nucleotide sequence ID" value="NZ_AP027149.1"/>
</dbReference>
<keyword evidence="3" id="KW-0597">Phosphoprotein</keyword>
<dbReference type="GO" id="GO:0009927">
    <property type="term" value="F:histidine phosphotransfer kinase activity"/>
    <property type="evidence" value="ECO:0007669"/>
    <property type="project" value="TreeGrafter"/>
</dbReference>
<dbReference type="InterPro" id="IPR013656">
    <property type="entry name" value="PAS_4"/>
</dbReference>
<dbReference type="Gene3D" id="3.30.565.10">
    <property type="entry name" value="Histidine kinase-like ATPase, C-terminal domain"/>
    <property type="match status" value="1"/>
</dbReference>
<evidence type="ECO:0000256" key="5">
    <source>
        <dbReference type="ARBA" id="ARBA00022777"/>
    </source>
</evidence>